<dbReference type="Proteomes" id="UP000028007">
    <property type="component" value="Unassembled WGS sequence"/>
</dbReference>
<dbReference type="OrthoDB" id="1550938at2"/>
<evidence type="ECO:0000259" key="1">
    <source>
        <dbReference type="Pfam" id="PF17194"/>
    </source>
</evidence>
<dbReference type="RefSeq" id="WP_037440268.1">
    <property type="nucleotide sequence ID" value="NZ_JNFF01000048.1"/>
</dbReference>
<proteinExistence type="predicted"/>
<comment type="caution">
    <text evidence="2">The sequence shown here is derived from an EMBL/GenBank/DDBJ whole genome shotgun (WGS) entry which is preliminary data.</text>
</comment>
<sequence>MALNTERRKLLEQIMPESMIVTRKWLTDQAALDTHAIDNLVKSEQLKLLWKGLYTRGKVQLSWQSMLYTLQTVMKTDLVAGGLSALELKGFSHYLPTSKKETIQLYGNDKLPVWANELSETITFVRHTRNKLFSGMERQVSDSYTSTVFWKEGLDELKISCPERACLEMLDEVPDKISLEHADQLIQGMTSLSPRTLQKLLEACTNVKVKRLFLWFGSRHNYTWFSKLNTDSIDLGSGNRVIVKGGDLDKTYKITVPKNFQS</sequence>
<reference evidence="2 3" key="1">
    <citation type="journal article" date="1992" name="Int. J. Syst. Bacteriol.">
        <title>Sphingobacterium antarcticus sp. nov. a Psychrotrophic Bacterium from the Soils of Schirmacher Oasis, Antarctica.</title>
        <authorList>
            <person name="Shivaji S."/>
            <person name="Ray M.K."/>
            <person name="Rao N.S."/>
            <person name="Saiserr L."/>
            <person name="Jagannadham M.V."/>
            <person name="Kumar G.S."/>
            <person name="Reddy G."/>
            <person name="Bhargava P.M."/>
        </authorList>
    </citation>
    <scope>NUCLEOTIDE SEQUENCE [LARGE SCALE GENOMIC DNA]</scope>
    <source>
        <strain evidence="2 3">4BY</strain>
    </source>
</reference>
<dbReference type="eggNOG" id="COG5340">
    <property type="taxonomic scope" value="Bacteria"/>
</dbReference>
<dbReference type="AlphaFoldDB" id="A0A081PHI3"/>
<accession>A0A081PHI3</accession>
<dbReference type="InterPro" id="IPR021561">
    <property type="entry name" value="AbiEi_3"/>
</dbReference>
<feature type="domain" description="Transcriptional regulator AbiEi antitoxin N-terminal" evidence="1">
    <location>
        <begin position="9"/>
        <end position="96"/>
    </location>
</feature>
<dbReference type="Pfam" id="PF11459">
    <property type="entry name" value="AbiEi_3"/>
    <property type="match status" value="1"/>
</dbReference>
<dbReference type="EMBL" id="JNFF01000048">
    <property type="protein sequence ID" value="KEQ30156.1"/>
    <property type="molecule type" value="Genomic_DNA"/>
</dbReference>
<evidence type="ECO:0000313" key="3">
    <source>
        <dbReference type="Proteomes" id="UP000028007"/>
    </source>
</evidence>
<name>A0A081PHI3_9SPHI</name>
<gene>
    <name evidence="2" type="ORF">N180_06400</name>
</gene>
<keyword evidence="3" id="KW-1185">Reference proteome</keyword>
<evidence type="ECO:0000313" key="2">
    <source>
        <dbReference type="EMBL" id="KEQ30156.1"/>
    </source>
</evidence>
<dbReference type="InterPro" id="IPR033455">
    <property type="entry name" value="AbiEi_3_N"/>
</dbReference>
<organism evidence="2 3">
    <name type="scientific">Pedobacter antarcticus 4BY</name>
    <dbReference type="NCBI Taxonomy" id="1358423"/>
    <lineage>
        <taxon>Bacteria</taxon>
        <taxon>Pseudomonadati</taxon>
        <taxon>Bacteroidota</taxon>
        <taxon>Sphingobacteriia</taxon>
        <taxon>Sphingobacteriales</taxon>
        <taxon>Sphingobacteriaceae</taxon>
        <taxon>Pedobacter</taxon>
    </lineage>
</organism>
<protein>
    <recommendedName>
        <fullName evidence="1">Transcriptional regulator AbiEi antitoxin N-terminal domain-containing protein</fullName>
    </recommendedName>
</protein>
<dbReference type="Pfam" id="PF17194">
    <property type="entry name" value="AbiEi_3_N"/>
    <property type="match status" value="1"/>
</dbReference>